<protein>
    <submittedName>
        <fullName evidence="1">Uncharacterized protein</fullName>
    </submittedName>
</protein>
<accession>A0ABT9XNF8</accession>
<comment type="caution">
    <text evidence="1">The sequence shown here is derived from an EMBL/GenBank/DDBJ whole genome shotgun (WGS) entry which is preliminary data.</text>
</comment>
<keyword evidence="2" id="KW-1185">Reference proteome</keyword>
<gene>
    <name evidence="1" type="ORF">J2S10_000177</name>
</gene>
<dbReference type="Proteomes" id="UP001224122">
    <property type="component" value="Unassembled WGS sequence"/>
</dbReference>
<organism evidence="1 2">
    <name type="scientific">Neobacillus ginsengisoli</name>
    <dbReference type="NCBI Taxonomy" id="904295"/>
    <lineage>
        <taxon>Bacteria</taxon>
        <taxon>Bacillati</taxon>
        <taxon>Bacillota</taxon>
        <taxon>Bacilli</taxon>
        <taxon>Bacillales</taxon>
        <taxon>Bacillaceae</taxon>
        <taxon>Neobacillus</taxon>
    </lineage>
</organism>
<name>A0ABT9XNF8_9BACI</name>
<proteinExistence type="predicted"/>
<evidence type="ECO:0000313" key="2">
    <source>
        <dbReference type="Proteomes" id="UP001224122"/>
    </source>
</evidence>
<sequence length="177" mass="20552">MEERSFARYIKWIENGAGIVTLHATAKGSKEEKKRFVELACAKEIDVDYRGILFELSDKEEQVSLYKLLLGTKEEQKDMKEKIQYEIDEKNAKAEKEYKEQIQKEIFYNISEGNGPNGSHYYVSIGKAENLGQMIGIGDSYQIVPKGRDSTFFNTLEEAKHYIKEMKTTKYPSLKKW</sequence>
<reference evidence="1 2" key="1">
    <citation type="submission" date="2023-07" db="EMBL/GenBank/DDBJ databases">
        <title>Genomic Encyclopedia of Type Strains, Phase IV (KMG-IV): sequencing the most valuable type-strain genomes for metagenomic binning, comparative biology and taxonomic classification.</title>
        <authorList>
            <person name="Goeker M."/>
        </authorList>
    </citation>
    <scope>NUCLEOTIDE SEQUENCE [LARGE SCALE GENOMIC DNA]</scope>
    <source>
        <strain evidence="1 2">DSM 27594</strain>
    </source>
</reference>
<dbReference type="RefSeq" id="WP_307403756.1">
    <property type="nucleotide sequence ID" value="NZ_JAUSTW010000001.1"/>
</dbReference>
<dbReference type="EMBL" id="JAUSTW010000001">
    <property type="protein sequence ID" value="MDQ0197072.1"/>
    <property type="molecule type" value="Genomic_DNA"/>
</dbReference>
<evidence type="ECO:0000313" key="1">
    <source>
        <dbReference type="EMBL" id="MDQ0197072.1"/>
    </source>
</evidence>